<dbReference type="PANTHER" id="PTHR46797">
    <property type="entry name" value="HTH-TYPE TRANSCRIPTIONAL REGULATOR"/>
    <property type="match status" value="1"/>
</dbReference>
<evidence type="ECO:0000259" key="2">
    <source>
        <dbReference type="PROSITE" id="PS50943"/>
    </source>
</evidence>
<feature type="domain" description="HTH cro/C1-type" evidence="2">
    <location>
        <begin position="11"/>
        <end position="65"/>
    </location>
</feature>
<dbReference type="InterPro" id="IPR011051">
    <property type="entry name" value="RmlC_Cupin_sf"/>
</dbReference>
<dbReference type="RefSeq" id="WP_120719960.1">
    <property type="nucleotide sequence ID" value="NZ_CP032698.1"/>
</dbReference>
<evidence type="ECO:0000313" key="4">
    <source>
        <dbReference type="Proteomes" id="UP000271554"/>
    </source>
</evidence>
<proteinExistence type="predicted"/>
<keyword evidence="4" id="KW-1185">Reference proteome</keyword>
<organism evidence="3 4">
    <name type="scientific">Streptomyces hundungensis</name>
    <dbReference type="NCBI Taxonomy" id="1077946"/>
    <lineage>
        <taxon>Bacteria</taxon>
        <taxon>Bacillati</taxon>
        <taxon>Actinomycetota</taxon>
        <taxon>Actinomycetes</taxon>
        <taxon>Kitasatosporales</taxon>
        <taxon>Streptomycetaceae</taxon>
        <taxon>Streptomyces</taxon>
    </lineage>
</organism>
<evidence type="ECO:0000313" key="3">
    <source>
        <dbReference type="EMBL" id="AYG78755.1"/>
    </source>
</evidence>
<dbReference type="AlphaFoldDB" id="A0A387H4U1"/>
<reference evidence="3 4" key="1">
    <citation type="submission" date="2018-10" db="EMBL/GenBank/DDBJ databases">
        <title>Relationship between Morphology and Antimicrobial Activity in Streptomyces.</title>
        <authorList>
            <person name="Kang H.J."/>
            <person name="Kim S.B."/>
        </authorList>
    </citation>
    <scope>NUCLEOTIDE SEQUENCE [LARGE SCALE GENOMIC DNA]</scope>
    <source>
        <strain evidence="3 4">BH38</strain>
    </source>
</reference>
<dbReference type="SUPFAM" id="SSF47413">
    <property type="entry name" value="lambda repressor-like DNA-binding domains"/>
    <property type="match status" value="1"/>
</dbReference>
<dbReference type="InterPro" id="IPR010982">
    <property type="entry name" value="Lambda_DNA-bd_dom_sf"/>
</dbReference>
<gene>
    <name evidence="3" type="primary">sutR_1</name>
    <name evidence="3" type="ORF">DWB77_00863</name>
</gene>
<dbReference type="PROSITE" id="PS50943">
    <property type="entry name" value="HTH_CROC1"/>
    <property type="match status" value="1"/>
</dbReference>
<dbReference type="KEGG" id="shun:DWB77_00863"/>
<dbReference type="GO" id="GO:0003700">
    <property type="term" value="F:DNA-binding transcription factor activity"/>
    <property type="evidence" value="ECO:0007669"/>
    <property type="project" value="TreeGrafter"/>
</dbReference>
<name>A0A387H4U1_9ACTN</name>
<dbReference type="SMART" id="SM00530">
    <property type="entry name" value="HTH_XRE"/>
    <property type="match status" value="1"/>
</dbReference>
<dbReference type="Gene3D" id="1.10.260.40">
    <property type="entry name" value="lambda repressor-like DNA-binding domains"/>
    <property type="match status" value="1"/>
</dbReference>
<dbReference type="InterPro" id="IPR001387">
    <property type="entry name" value="Cro/C1-type_HTH"/>
</dbReference>
<dbReference type="EMBL" id="CP032698">
    <property type="protein sequence ID" value="AYG78755.1"/>
    <property type="molecule type" value="Genomic_DNA"/>
</dbReference>
<keyword evidence="1" id="KW-0238">DNA-binding</keyword>
<evidence type="ECO:0000256" key="1">
    <source>
        <dbReference type="ARBA" id="ARBA00023125"/>
    </source>
</evidence>
<dbReference type="GO" id="GO:0005829">
    <property type="term" value="C:cytosol"/>
    <property type="evidence" value="ECO:0007669"/>
    <property type="project" value="TreeGrafter"/>
</dbReference>
<dbReference type="Pfam" id="PF01381">
    <property type="entry name" value="HTH_3"/>
    <property type="match status" value="1"/>
</dbReference>
<sequence length="177" mass="18968">MGLADQVGSRLKELRTGRGLSLSELARRSAIGKGTLSELETGRRNPTLETLYALTRALDVPLSSVLNVDEPVRVSGEAVDAYLTEKFENAEAVTEVFRIRIRAHAHQRSAAHAPGTEERIVVLTGTAQVGPADSPQLVRPGEQAHWAADVPHVYGAPSEDVEAVLFVRYPAAAPSPA</sequence>
<accession>A0A387H4U1</accession>
<dbReference type="GO" id="GO:0003677">
    <property type="term" value="F:DNA binding"/>
    <property type="evidence" value="ECO:0007669"/>
    <property type="project" value="UniProtKB-KW"/>
</dbReference>
<dbReference type="PANTHER" id="PTHR46797:SF1">
    <property type="entry name" value="METHYLPHOSPHONATE SYNTHASE"/>
    <property type="match status" value="1"/>
</dbReference>
<dbReference type="InterPro" id="IPR050807">
    <property type="entry name" value="TransReg_Diox_bact_type"/>
</dbReference>
<dbReference type="InterPro" id="IPR014710">
    <property type="entry name" value="RmlC-like_jellyroll"/>
</dbReference>
<dbReference type="OrthoDB" id="5584941at2"/>
<dbReference type="CDD" id="cd00093">
    <property type="entry name" value="HTH_XRE"/>
    <property type="match status" value="1"/>
</dbReference>
<dbReference type="Proteomes" id="UP000271554">
    <property type="component" value="Chromosome"/>
</dbReference>
<protein>
    <submittedName>
        <fullName evidence="3">HTH-type transcriptional regulator SutR</fullName>
    </submittedName>
</protein>
<dbReference type="SUPFAM" id="SSF51182">
    <property type="entry name" value="RmlC-like cupins"/>
    <property type="match status" value="1"/>
</dbReference>
<dbReference type="Gene3D" id="2.60.120.10">
    <property type="entry name" value="Jelly Rolls"/>
    <property type="match status" value="1"/>
</dbReference>